<gene>
    <name evidence="1" type="ORF">NW755_014572</name>
</gene>
<reference evidence="1" key="1">
    <citation type="submission" date="2022-09" db="EMBL/GenBank/DDBJ databases">
        <title>Fusarium specimens isolated from Avocado Roots.</title>
        <authorList>
            <person name="Stajich J."/>
            <person name="Roper C."/>
            <person name="Heimlech-Rivalta G."/>
        </authorList>
    </citation>
    <scope>NUCLEOTIDE SEQUENCE</scope>
    <source>
        <strain evidence="1">A02</strain>
    </source>
</reference>
<dbReference type="Proteomes" id="UP001152087">
    <property type="component" value="Unassembled WGS sequence"/>
</dbReference>
<evidence type="ECO:0000313" key="1">
    <source>
        <dbReference type="EMBL" id="KAJ4176159.1"/>
    </source>
</evidence>
<organism evidence="1 2">
    <name type="scientific">Fusarium falciforme</name>
    <dbReference type="NCBI Taxonomy" id="195108"/>
    <lineage>
        <taxon>Eukaryota</taxon>
        <taxon>Fungi</taxon>
        <taxon>Dikarya</taxon>
        <taxon>Ascomycota</taxon>
        <taxon>Pezizomycotina</taxon>
        <taxon>Sordariomycetes</taxon>
        <taxon>Hypocreomycetidae</taxon>
        <taxon>Hypocreales</taxon>
        <taxon>Nectriaceae</taxon>
        <taxon>Fusarium</taxon>
        <taxon>Fusarium solani species complex</taxon>
    </lineage>
</organism>
<name>A0A9W8QQK2_9HYPO</name>
<protein>
    <submittedName>
        <fullName evidence="1">Uncharacterized protein</fullName>
    </submittedName>
</protein>
<accession>A0A9W8QQK2</accession>
<sequence>MGEFLSLLSYGNALRRSQGSTFRFHWSDDGEVLSWDGNQQLSTSNFRGLAREVLRSATASYSRLMYDWEPAHADLSQIRDRLSMTTPGYSFVSDPTVPITPQIRSGYTI</sequence>
<comment type="caution">
    <text evidence="1">The sequence shown here is derived from an EMBL/GenBank/DDBJ whole genome shotgun (WGS) entry which is preliminary data.</text>
</comment>
<dbReference type="EMBL" id="JAOQAV010000229">
    <property type="protein sequence ID" value="KAJ4176159.1"/>
    <property type="molecule type" value="Genomic_DNA"/>
</dbReference>
<dbReference type="AlphaFoldDB" id="A0A9W8QQK2"/>
<keyword evidence="2" id="KW-1185">Reference proteome</keyword>
<evidence type="ECO:0000313" key="2">
    <source>
        <dbReference type="Proteomes" id="UP001152087"/>
    </source>
</evidence>
<proteinExistence type="predicted"/>